<comment type="subcellular location">
    <subcellularLocation>
        <location evidence="1">Cell membrane</location>
        <topology evidence="1">Multi-pass membrane protein</topology>
    </subcellularLocation>
</comment>
<feature type="transmembrane region" description="Helical" evidence="7">
    <location>
        <begin position="303"/>
        <end position="323"/>
    </location>
</feature>
<dbReference type="AlphaFoldDB" id="A0A6F8SLV0"/>
<evidence type="ECO:0000256" key="5">
    <source>
        <dbReference type="ARBA" id="ARBA00022989"/>
    </source>
</evidence>
<feature type="transmembrane region" description="Helical" evidence="7">
    <location>
        <begin position="265"/>
        <end position="283"/>
    </location>
</feature>
<evidence type="ECO:0000256" key="2">
    <source>
        <dbReference type="ARBA" id="ARBA00008929"/>
    </source>
</evidence>
<feature type="transmembrane region" description="Helical" evidence="7">
    <location>
        <begin position="38"/>
        <end position="58"/>
    </location>
</feature>
<keyword evidence="6 7" id="KW-0472">Membrane</keyword>
<dbReference type="PANTHER" id="PTHR34856:SF2">
    <property type="entry name" value="PROTEIN NRFD"/>
    <property type="match status" value="1"/>
</dbReference>
<evidence type="ECO:0000256" key="1">
    <source>
        <dbReference type="ARBA" id="ARBA00004651"/>
    </source>
</evidence>
<proteinExistence type="inferred from homology"/>
<evidence type="ECO:0000256" key="4">
    <source>
        <dbReference type="ARBA" id="ARBA00022692"/>
    </source>
</evidence>
<comment type="similarity">
    <text evidence="2">Belongs to the NrfD family.</text>
</comment>
<feature type="transmembrane region" description="Helical" evidence="7">
    <location>
        <begin position="152"/>
        <end position="173"/>
    </location>
</feature>
<feature type="transmembrane region" description="Helical" evidence="7">
    <location>
        <begin position="185"/>
        <end position="209"/>
    </location>
</feature>
<protein>
    <recommendedName>
        <fullName evidence="10">Polysulfide reductase</fullName>
    </recommendedName>
</protein>
<evidence type="ECO:0000313" key="9">
    <source>
        <dbReference type="Proteomes" id="UP000501727"/>
    </source>
</evidence>
<feature type="transmembrane region" description="Helical" evidence="7">
    <location>
        <begin position="111"/>
        <end position="132"/>
    </location>
</feature>
<sequence>MSEYMQGGALASDDLDFSASSDRGRASEHASTAVKSPALNVAIGVSAVVMVVGLVLWFMQLSGGMVQTAMRNLDSWGLYITGFMFFVGLSAGGLIISSVPKALGIRGFGGISKVAVFSSIACTVVAIGLVVVDMGQPFRVWELFVYSNLGSPLMWDIIVLSTYLILSCVYLWAQIQAERGKVSAVALRVISVIALVTAVLVHSVTAWIFSLQQGHEMWHTALLAPWFVSSALVCGTALVMAVVIGLRRAGYLNVEQDNIVRLAKLLGAFVLVDLYFFGCDLLTEGFPGGAGAEVVAMLTQGPLAPYFWFEIIGCVACAVICLTPALRRNGLLVTASLLAIAGIFCKRVQLLVGGFQITNLADMAPAVNSMSITYADGTLADAYANLVYWPTPLEAGVTLGVVALGFLVFFLGLKFLPLRPSEK</sequence>
<gene>
    <name evidence="8" type="ORF">ADCFC_17450</name>
</gene>
<dbReference type="Proteomes" id="UP000501727">
    <property type="component" value="Chromosome"/>
</dbReference>
<evidence type="ECO:0000256" key="7">
    <source>
        <dbReference type="SAM" id="Phobius"/>
    </source>
</evidence>
<dbReference type="PANTHER" id="PTHR34856">
    <property type="entry name" value="PROTEIN NRFD"/>
    <property type="match status" value="1"/>
</dbReference>
<dbReference type="Gene3D" id="1.20.1630.10">
    <property type="entry name" value="Formate dehydrogenase/DMSO reductase domain"/>
    <property type="match status" value="1"/>
</dbReference>
<dbReference type="InterPro" id="IPR052049">
    <property type="entry name" value="Electron_transfer_protein"/>
</dbReference>
<accession>A0A6F8SLV0</accession>
<name>A0A6F8SLV0_9ACTN</name>
<feature type="transmembrane region" description="Helical" evidence="7">
    <location>
        <begin position="78"/>
        <end position="99"/>
    </location>
</feature>
<dbReference type="Pfam" id="PF03916">
    <property type="entry name" value="NrfD"/>
    <property type="match status" value="1"/>
</dbReference>
<feature type="transmembrane region" description="Helical" evidence="7">
    <location>
        <begin position="221"/>
        <end position="244"/>
    </location>
</feature>
<evidence type="ECO:0008006" key="10">
    <source>
        <dbReference type="Google" id="ProtNLM"/>
    </source>
</evidence>
<evidence type="ECO:0000256" key="6">
    <source>
        <dbReference type="ARBA" id="ARBA00023136"/>
    </source>
</evidence>
<keyword evidence="4 7" id="KW-0812">Transmembrane</keyword>
<dbReference type="KEGG" id="ahat:ADCFC_18670"/>
<keyword evidence="9" id="KW-1185">Reference proteome</keyword>
<reference evidence="9" key="2">
    <citation type="submission" date="2020-03" db="EMBL/GenBank/DDBJ databases">
        <title>Complete Genome Sequence of Adlercreutzia sp. strain 8CFCBH1 Producing Equol, Isolated from Healthy Japanese Feces.</title>
        <authorList>
            <person name="Ogata Y."/>
            <person name="Sakamoto M."/>
            <person name="Ohkuma M."/>
            <person name="Hattori M."/>
            <person name="Suda W."/>
        </authorList>
    </citation>
    <scope>NUCLEOTIDE SEQUENCE [LARGE SCALE GENOMIC DNA]</scope>
    <source>
        <strain evidence="9">8CFCBH1</strain>
    </source>
</reference>
<evidence type="ECO:0000313" key="8">
    <source>
        <dbReference type="EMBL" id="BCA89248.1"/>
    </source>
</evidence>
<organism evidence="8 9">
    <name type="scientific">Adlercreutzia hattorii</name>
    <dbReference type="NCBI Taxonomy" id="2707299"/>
    <lineage>
        <taxon>Bacteria</taxon>
        <taxon>Bacillati</taxon>
        <taxon>Actinomycetota</taxon>
        <taxon>Coriobacteriia</taxon>
        <taxon>Eggerthellales</taxon>
        <taxon>Eggerthellaceae</taxon>
        <taxon>Adlercreutzia</taxon>
    </lineage>
</organism>
<dbReference type="EMBL" id="AP022829">
    <property type="protein sequence ID" value="BCA89248.1"/>
    <property type="molecule type" value="Genomic_DNA"/>
</dbReference>
<feature type="transmembrane region" description="Helical" evidence="7">
    <location>
        <begin position="395"/>
        <end position="416"/>
    </location>
</feature>
<dbReference type="RefSeq" id="WP_227070122.1">
    <property type="nucleotide sequence ID" value="NZ_AP022829.1"/>
</dbReference>
<keyword evidence="5 7" id="KW-1133">Transmembrane helix</keyword>
<keyword evidence="3" id="KW-1003">Cell membrane</keyword>
<feature type="transmembrane region" description="Helical" evidence="7">
    <location>
        <begin position="330"/>
        <end position="350"/>
    </location>
</feature>
<dbReference type="GO" id="GO:0005886">
    <property type="term" value="C:plasma membrane"/>
    <property type="evidence" value="ECO:0007669"/>
    <property type="project" value="UniProtKB-SubCell"/>
</dbReference>
<reference evidence="9" key="1">
    <citation type="journal article" date="2020" name="Microbiol. Resour. Announc.">
        <title>Complete Genome Sequence of Adlercreutzia sp. Strain 8CFCBH1, a Potent Producer of Equol, Isolated from Healthy Japanese Feces.</title>
        <authorList>
            <person name="Ogata Y."/>
            <person name="Sakamoto M."/>
            <person name="Ohkuma M."/>
            <person name="Hattori M."/>
            <person name="Suda W."/>
        </authorList>
    </citation>
    <scope>NUCLEOTIDE SEQUENCE [LARGE SCALE GENOMIC DNA]</scope>
    <source>
        <strain evidence="9">8CFCBH1</strain>
    </source>
</reference>
<evidence type="ECO:0000256" key="3">
    <source>
        <dbReference type="ARBA" id="ARBA00022475"/>
    </source>
</evidence>
<dbReference type="InterPro" id="IPR005614">
    <property type="entry name" value="NrfD-like"/>
</dbReference>